<dbReference type="InterPro" id="IPR036188">
    <property type="entry name" value="FAD/NAD-bd_sf"/>
</dbReference>
<feature type="domain" description="Rieske" evidence="6">
    <location>
        <begin position="409"/>
        <end position="492"/>
    </location>
</feature>
<keyword evidence="2" id="KW-0479">Metal-binding</keyword>
<dbReference type="GO" id="GO:0005737">
    <property type="term" value="C:cytoplasm"/>
    <property type="evidence" value="ECO:0007669"/>
    <property type="project" value="TreeGrafter"/>
</dbReference>
<keyword evidence="1" id="KW-0001">2Fe-2S</keyword>
<dbReference type="EMBL" id="WUUQ01000006">
    <property type="protein sequence ID" value="MXQ74336.1"/>
    <property type="molecule type" value="Genomic_DNA"/>
</dbReference>
<dbReference type="Gene3D" id="2.102.10.10">
    <property type="entry name" value="Rieske [2Fe-2S] iron-sulphur domain"/>
    <property type="match status" value="1"/>
</dbReference>
<dbReference type="GO" id="GO:0051537">
    <property type="term" value="F:2 iron, 2 sulfur cluster binding"/>
    <property type="evidence" value="ECO:0007669"/>
    <property type="project" value="UniProtKB-KW"/>
</dbReference>
<dbReference type="Pfam" id="PF01266">
    <property type="entry name" value="DAO"/>
    <property type="match status" value="1"/>
</dbReference>
<accession>A0A6N8U822</accession>
<evidence type="ECO:0000259" key="6">
    <source>
        <dbReference type="PROSITE" id="PS51296"/>
    </source>
</evidence>
<keyword evidence="3" id="KW-0408">Iron</keyword>
<dbReference type="PRINTS" id="PR00162">
    <property type="entry name" value="RIESKE"/>
</dbReference>
<protein>
    <submittedName>
        <fullName evidence="7">FAD-dependent oxidoreductase</fullName>
    </submittedName>
</protein>
<dbReference type="AlphaFoldDB" id="A0A6N8U822"/>
<dbReference type="Gene3D" id="3.30.9.10">
    <property type="entry name" value="D-Amino Acid Oxidase, subunit A, domain 2"/>
    <property type="match status" value="1"/>
</dbReference>
<evidence type="ECO:0000313" key="7">
    <source>
        <dbReference type="EMBL" id="MXQ74336.1"/>
    </source>
</evidence>
<evidence type="ECO:0000256" key="4">
    <source>
        <dbReference type="ARBA" id="ARBA00023014"/>
    </source>
</evidence>
<keyword evidence="8" id="KW-1185">Reference proteome</keyword>
<dbReference type="GO" id="GO:0046872">
    <property type="term" value="F:metal ion binding"/>
    <property type="evidence" value="ECO:0007669"/>
    <property type="project" value="UniProtKB-KW"/>
</dbReference>
<dbReference type="Gene3D" id="3.50.50.60">
    <property type="entry name" value="FAD/NAD(P)-binding domain"/>
    <property type="match status" value="1"/>
</dbReference>
<evidence type="ECO:0000313" key="8">
    <source>
        <dbReference type="Proteomes" id="UP000434036"/>
    </source>
</evidence>
<dbReference type="PANTHER" id="PTHR13847:SF274">
    <property type="entry name" value="RIESKE 2FE-2S IRON-SULFUR PROTEIN YHFW-RELATED"/>
    <property type="match status" value="1"/>
</dbReference>
<dbReference type="GO" id="GO:0016705">
    <property type="term" value="F:oxidoreductase activity, acting on paired donors, with incorporation or reduction of molecular oxygen"/>
    <property type="evidence" value="ECO:0007669"/>
    <property type="project" value="UniProtKB-ARBA"/>
</dbReference>
<sequence>MNDSYWLKSVPETTYPKLKQNQAADTVIIGAGITGLTTAYYISKDHSDVILLEADKIAYGASGRSTGKLSSQHGLLYHQLSEQKGREFAKAYYTAQEEAIDSVEEIVQSYQIDCQFRRLDSVVYTADEQKKAAVQDEFQACLDLGIDCEYICESEYPITLKAGIRFHQQAQFHPIKYLHALASIVNEAGIAIYEHTPVTAMEEQGDVILIKAGGYEVTAKHVVFATQFPFLDKSQFYFTKLINEQSELMMARYDEPLPDEQIISCDDQLDSYRTYRYMDDTYLLAGGHKHPVGRFDQGHLEDFFMRNRSRFHLGKHFQHWSSQDYMTADHIAVIGPLKKDNDRILFASGYQKWGNATGTIAGKLLCAYVLNHESQYKDMFDPHRRELIFSPTFIKDNWETVKALVKSKLTSGAYKLPKAGEGTPMEIDEHMYGVYTDHEHLVHIVDITCPHMGCTCVFNPLDKTWDCPCHGSRFDIDGNIIKGPASKPLHAYGEGRNHIDPHIIK</sequence>
<keyword evidence="4" id="KW-0411">Iron-sulfur</keyword>
<dbReference type="InterPro" id="IPR005805">
    <property type="entry name" value="Rieske_Fe-S_prot_C"/>
</dbReference>
<dbReference type="InterPro" id="IPR036922">
    <property type="entry name" value="Rieske_2Fe-2S_sf"/>
</dbReference>
<evidence type="ECO:0000256" key="5">
    <source>
        <dbReference type="ARBA" id="ARBA00023157"/>
    </source>
</evidence>
<dbReference type="RefSeq" id="WP_160625719.1">
    <property type="nucleotide sequence ID" value="NZ_WUUQ01000006.1"/>
</dbReference>
<organism evidence="7 8">
    <name type="scientific">Copranaerobaculum intestinale</name>
    <dbReference type="NCBI Taxonomy" id="2692629"/>
    <lineage>
        <taxon>Bacteria</taxon>
        <taxon>Bacillati</taxon>
        <taxon>Bacillota</taxon>
        <taxon>Erysipelotrichia</taxon>
        <taxon>Erysipelotrichales</taxon>
        <taxon>Erysipelotrichaceae</taxon>
        <taxon>Copranaerobaculum</taxon>
    </lineage>
</organism>
<evidence type="ECO:0000256" key="2">
    <source>
        <dbReference type="ARBA" id="ARBA00022723"/>
    </source>
</evidence>
<dbReference type="PROSITE" id="PS51296">
    <property type="entry name" value="RIESKE"/>
    <property type="match status" value="1"/>
</dbReference>
<evidence type="ECO:0000256" key="1">
    <source>
        <dbReference type="ARBA" id="ARBA00022714"/>
    </source>
</evidence>
<dbReference type="Pfam" id="PF00355">
    <property type="entry name" value="Rieske"/>
    <property type="match status" value="1"/>
</dbReference>
<dbReference type="InterPro" id="IPR017941">
    <property type="entry name" value="Rieske_2Fe-2S"/>
</dbReference>
<dbReference type="GO" id="GO:0016020">
    <property type="term" value="C:membrane"/>
    <property type="evidence" value="ECO:0007669"/>
    <property type="project" value="InterPro"/>
</dbReference>
<reference evidence="7 8" key="1">
    <citation type="submission" date="2019-12" db="EMBL/GenBank/DDBJ databases">
        <authorList>
            <person name="Yang R."/>
        </authorList>
    </citation>
    <scope>NUCLEOTIDE SEQUENCE [LARGE SCALE GENOMIC DNA]</scope>
    <source>
        <strain evidence="7 8">DONG20-135</strain>
    </source>
</reference>
<evidence type="ECO:0000256" key="3">
    <source>
        <dbReference type="ARBA" id="ARBA00023004"/>
    </source>
</evidence>
<dbReference type="PANTHER" id="PTHR13847">
    <property type="entry name" value="SARCOSINE DEHYDROGENASE-RELATED"/>
    <property type="match status" value="1"/>
</dbReference>
<reference evidence="7 8" key="2">
    <citation type="submission" date="2020-01" db="EMBL/GenBank/DDBJ databases">
        <title>Clostridiaceae sp. nov. isolated from the gut of human by culturomics.</title>
        <authorList>
            <person name="Chang Y."/>
        </authorList>
    </citation>
    <scope>NUCLEOTIDE SEQUENCE [LARGE SCALE GENOMIC DNA]</scope>
    <source>
        <strain evidence="7 8">DONG20-135</strain>
    </source>
</reference>
<gene>
    <name evidence="7" type="ORF">GSF08_10415</name>
</gene>
<dbReference type="SUPFAM" id="SSF51905">
    <property type="entry name" value="FAD/NAD(P)-binding domain"/>
    <property type="match status" value="1"/>
</dbReference>
<keyword evidence="5" id="KW-1015">Disulfide bond</keyword>
<dbReference type="SUPFAM" id="SSF50022">
    <property type="entry name" value="ISP domain"/>
    <property type="match status" value="1"/>
</dbReference>
<dbReference type="Proteomes" id="UP000434036">
    <property type="component" value="Unassembled WGS sequence"/>
</dbReference>
<dbReference type="InterPro" id="IPR006076">
    <property type="entry name" value="FAD-dep_OxRdtase"/>
</dbReference>
<dbReference type="GO" id="GO:0004497">
    <property type="term" value="F:monooxygenase activity"/>
    <property type="evidence" value="ECO:0007669"/>
    <property type="project" value="UniProtKB-ARBA"/>
</dbReference>
<name>A0A6N8U822_9FIRM</name>
<proteinExistence type="predicted"/>
<comment type="caution">
    <text evidence="7">The sequence shown here is derived from an EMBL/GenBank/DDBJ whole genome shotgun (WGS) entry which is preliminary data.</text>
</comment>